<protein>
    <submittedName>
        <fullName evidence="2">Uncharacterized protein</fullName>
    </submittedName>
</protein>
<sequence length="69" mass="7328">MRAIIAIVALVLILALVGWVSFSTEPGRSSVNVETEKIERDIEGISESVEDASDEIRDSASGHSTDASP</sequence>
<reference evidence="2 3" key="1">
    <citation type="submission" date="2019-02" db="EMBL/GenBank/DDBJ databases">
        <title>Deep-cultivation of Planctomycetes and their phenomic and genomic characterization uncovers novel biology.</title>
        <authorList>
            <person name="Wiegand S."/>
            <person name="Jogler M."/>
            <person name="Boedeker C."/>
            <person name="Pinto D."/>
            <person name="Vollmers J."/>
            <person name="Rivas-Marin E."/>
            <person name="Kohn T."/>
            <person name="Peeters S.H."/>
            <person name="Heuer A."/>
            <person name="Rast P."/>
            <person name="Oberbeckmann S."/>
            <person name="Bunk B."/>
            <person name="Jeske O."/>
            <person name="Meyerdierks A."/>
            <person name="Storesund J.E."/>
            <person name="Kallscheuer N."/>
            <person name="Luecker S."/>
            <person name="Lage O.M."/>
            <person name="Pohl T."/>
            <person name="Merkel B.J."/>
            <person name="Hornburger P."/>
            <person name="Mueller R.-W."/>
            <person name="Bruemmer F."/>
            <person name="Labrenz M."/>
            <person name="Spormann A.M."/>
            <person name="Op den Camp H."/>
            <person name="Overmann J."/>
            <person name="Amann R."/>
            <person name="Jetten M.S.M."/>
            <person name="Mascher T."/>
            <person name="Medema M.H."/>
            <person name="Devos D.P."/>
            <person name="Kaster A.-K."/>
            <person name="Ovreas L."/>
            <person name="Rohde M."/>
            <person name="Galperin M.Y."/>
            <person name="Jogler C."/>
        </authorList>
    </citation>
    <scope>NUCLEOTIDE SEQUENCE [LARGE SCALE GENOMIC DNA]</scope>
    <source>
        <strain evidence="2 3">Spa11</strain>
    </source>
</reference>
<organism evidence="2 3">
    <name type="scientific">Botrimarina mediterranea</name>
    <dbReference type="NCBI Taxonomy" id="2528022"/>
    <lineage>
        <taxon>Bacteria</taxon>
        <taxon>Pseudomonadati</taxon>
        <taxon>Planctomycetota</taxon>
        <taxon>Planctomycetia</taxon>
        <taxon>Pirellulales</taxon>
        <taxon>Lacipirellulaceae</taxon>
        <taxon>Botrimarina</taxon>
    </lineage>
</organism>
<gene>
    <name evidence="2" type="ORF">Spa11_38310</name>
</gene>
<name>A0A518KCT9_9BACT</name>
<keyword evidence="3" id="KW-1185">Reference proteome</keyword>
<evidence type="ECO:0000313" key="2">
    <source>
        <dbReference type="EMBL" id="QDV75611.1"/>
    </source>
</evidence>
<feature type="region of interest" description="Disordered" evidence="1">
    <location>
        <begin position="42"/>
        <end position="69"/>
    </location>
</feature>
<proteinExistence type="predicted"/>
<dbReference type="Proteomes" id="UP000316426">
    <property type="component" value="Chromosome"/>
</dbReference>
<dbReference type="RefSeq" id="WP_145115118.1">
    <property type="nucleotide sequence ID" value="NZ_CP036349.1"/>
</dbReference>
<evidence type="ECO:0000256" key="1">
    <source>
        <dbReference type="SAM" id="MobiDB-lite"/>
    </source>
</evidence>
<dbReference type="AlphaFoldDB" id="A0A518KCT9"/>
<dbReference type="EMBL" id="CP036349">
    <property type="protein sequence ID" value="QDV75611.1"/>
    <property type="molecule type" value="Genomic_DNA"/>
</dbReference>
<accession>A0A518KCT9</accession>
<evidence type="ECO:0000313" key="3">
    <source>
        <dbReference type="Proteomes" id="UP000316426"/>
    </source>
</evidence>
<dbReference type="KEGG" id="bmei:Spa11_38310"/>